<sequence length="387" mass="42870">MVLLAKDASVAASEKSRIIRNATRCVPNVASGQPATIDVPDPISTASSTTSGFTHNLSLSISPSQPLEEIGANFFFTKYGFELPPTFAGHTTWLSQTYFSGHHVLRPTIEAVGMAGLSNIRDEPSIMSLAKRRSQEAVIATKKALNDPVEGLADETFMAVILLAFFEFISFEDWTRYGYWLEHIKAATALLELRGPKQFTRVRGAQLLVQVRSPILAACLQQRLVAPPAIVQATWQFETAPIRDSLKSRYIASPASISEISLRLVNLRAAAKNLHKDIESVRRAALVIDNDLKAWREVVSPAWLYQTVESSTADDTFGGKKQVYNIPWVAEVWNNWRALRIAVYQVVLLGENIHTPGMDKVNDAAVEVIRQMSEEICISVSAFTENR</sequence>
<evidence type="ECO:0008006" key="3">
    <source>
        <dbReference type="Google" id="ProtNLM"/>
    </source>
</evidence>
<dbReference type="STRING" id="1220924.W2S716"/>
<dbReference type="RefSeq" id="XP_008713478.1">
    <property type="nucleotide sequence ID" value="XM_008715256.1"/>
</dbReference>
<dbReference type="HOGENOM" id="CLU_013866_5_3_1"/>
<evidence type="ECO:0000313" key="2">
    <source>
        <dbReference type="Proteomes" id="UP000030752"/>
    </source>
</evidence>
<dbReference type="PANTHER" id="PTHR38791">
    <property type="entry name" value="ZN(II)2CYS6 TRANSCRIPTION FACTOR (EUROFUNG)-RELATED-RELATED"/>
    <property type="match status" value="1"/>
</dbReference>
<dbReference type="InterPro" id="IPR053175">
    <property type="entry name" value="DHMBA_Reg_Transcription_Factor"/>
</dbReference>
<dbReference type="VEuPathDB" id="FungiDB:HMPREF1541_10585"/>
<dbReference type="OrthoDB" id="5429770at2759"/>
<dbReference type="InParanoid" id="W2S716"/>
<dbReference type="GeneID" id="19977924"/>
<dbReference type="eggNOG" id="ENOG502SNKW">
    <property type="taxonomic scope" value="Eukaryota"/>
</dbReference>
<keyword evidence="2" id="KW-1185">Reference proteome</keyword>
<dbReference type="Pfam" id="PF11951">
    <property type="entry name" value="Fungal_trans_2"/>
    <property type="match status" value="1"/>
</dbReference>
<name>W2S716_CYPE1</name>
<gene>
    <name evidence="1" type="ORF">HMPREF1541_10585</name>
</gene>
<evidence type="ECO:0000313" key="1">
    <source>
        <dbReference type="EMBL" id="ETN44405.1"/>
    </source>
</evidence>
<organism evidence="1 2">
    <name type="scientific">Cyphellophora europaea (strain CBS 101466)</name>
    <name type="common">Phialophora europaea</name>
    <dbReference type="NCBI Taxonomy" id="1220924"/>
    <lineage>
        <taxon>Eukaryota</taxon>
        <taxon>Fungi</taxon>
        <taxon>Dikarya</taxon>
        <taxon>Ascomycota</taxon>
        <taxon>Pezizomycotina</taxon>
        <taxon>Eurotiomycetes</taxon>
        <taxon>Chaetothyriomycetidae</taxon>
        <taxon>Chaetothyriales</taxon>
        <taxon>Cyphellophoraceae</taxon>
        <taxon>Cyphellophora</taxon>
    </lineage>
</organism>
<protein>
    <recommendedName>
        <fullName evidence="3">Transcription factor domain-containing protein</fullName>
    </recommendedName>
</protein>
<dbReference type="Proteomes" id="UP000030752">
    <property type="component" value="Unassembled WGS sequence"/>
</dbReference>
<dbReference type="AlphaFoldDB" id="W2S716"/>
<dbReference type="EMBL" id="KB822715">
    <property type="protein sequence ID" value="ETN44405.1"/>
    <property type="molecule type" value="Genomic_DNA"/>
</dbReference>
<accession>W2S716</accession>
<reference evidence="1 2" key="1">
    <citation type="submission" date="2013-03" db="EMBL/GenBank/DDBJ databases">
        <title>The Genome Sequence of Phialophora europaea CBS 101466.</title>
        <authorList>
            <consortium name="The Broad Institute Genomics Platform"/>
            <person name="Cuomo C."/>
            <person name="de Hoog S."/>
            <person name="Gorbushina A."/>
            <person name="Walker B."/>
            <person name="Young S.K."/>
            <person name="Zeng Q."/>
            <person name="Gargeya S."/>
            <person name="Fitzgerald M."/>
            <person name="Haas B."/>
            <person name="Abouelleil A."/>
            <person name="Allen A.W."/>
            <person name="Alvarado L."/>
            <person name="Arachchi H.M."/>
            <person name="Berlin A.M."/>
            <person name="Chapman S.B."/>
            <person name="Gainer-Dewar J."/>
            <person name="Goldberg J."/>
            <person name="Griggs A."/>
            <person name="Gujja S."/>
            <person name="Hansen M."/>
            <person name="Howarth C."/>
            <person name="Imamovic A."/>
            <person name="Ireland A."/>
            <person name="Larimer J."/>
            <person name="McCowan C."/>
            <person name="Murphy C."/>
            <person name="Pearson M."/>
            <person name="Poon T.W."/>
            <person name="Priest M."/>
            <person name="Roberts A."/>
            <person name="Saif S."/>
            <person name="Shea T."/>
            <person name="Sisk P."/>
            <person name="Sykes S."/>
            <person name="Wortman J."/>
            <person name="Nusbaum C."/>
            <person name="Birren B."/>
        </authorList>
    </citation>
    <scope>NUCLEOTIDE SEQUENCE [LARGE SCALE GENOMIC DNA]</scope>
    <source>
        <strain evidence="1 2">CBS 101466</strain>
    </source>
</reference>
<proteinExistence type="predicted"/>
<dbReference type="InterPro" id="IPR021858">
    <property type="entry name" value="Fun_TF"/>
</dbReference>
<dbReference type="PANTHER" id="PTHR38791:SF5">
    <property type="entry name" value="TRANSCRIPTION FACTOR DBAG-RELATED"/>
    <property type="match status" value="1"/>
</dbReference>